<reference evidence="2" key="1">
    <citation type="journal article" date="2023" name="PLoS Negl. Trop. Dis.">
        <title>A genome sequence for Biomphalaria pfeifferi, the major vector snail for the human-infecting parasite Schistosoma mansoni.</title>
        <authorList>
            <person name="Bu L."/>
            <person name="Lu L."/>
            <person name="Laidemitt M.R."/>
            <person name="Zhang S.M."/>
            <person name="Mutuku M."/>
            <person name="Mkoji G."/>
            <person name="Steinauer M."/>
            <person name="Loker E.S."/>
        </authorList>
    </citation>
    <scope>NUCLEOTIDE SEQUENCE</scope>
    <source>
        <strain evidence="2">KasaAsao</strain>
    </source>
</reference>
<name>A0AAD8BXI3_BIOPF</name>
<evidence type="ECO:0000313" key="3">
    <source>
        <dbReference type="Proteomes" id="UP001233172"/>
    </source>
</evidence>
<feature type="compositionally biased region" description="Basic and acidic residues" evidence="1">
    <location>
        <begin position="24"/>
        <end position="33"/>
    </location>
</feature>
<proteinExistence type="predicted"/>
<sequence>MEIAGQSSEEEEEEEEASGRLQKKCTEMGRGRERSDLCQSLTVLEWTDDHSTTRYIFTGDKSLFITLFHPALSSVVNCQGTVTGSTPCAPSPNILGEM</sequence>
<organism evidence="2 3">
    <name type="scientific">Biomphalaria pfeifferi</name>
    <name type="common">Bloodfluke planorb</name>
    <name type="synonym">Freshwater snail</name>
    <dbReference type="NCBI Taxonomy" id="112525"/>
    <lineage>
        <taxon>Eukaryota</taxon>
        <taxon>Metazoa</taxon>
        <taxon>Spiralia</taxon>
        <taxon>Lophotrochozoa</taxon>
        <taxon>Mollusca</taxon>
        <taxon>Gastropoda</taxon>
        <taxon>Heterobranchia</taxon>
        <taxon>Euthyneura</taxon>
        <taxon>Panpulmonata</taxon>
        <taxon>Hygrophila</taxon>
        <taxon>Lymnaeoidea</taxon>
        <taxon>Planorbidae</taxon>
        <taxon>Biomphalaria</taxon>
    </lineage>
</organism>
<reference evidence="2" key="2">
    <citation type="submission" date="2023-04" db="EMBL/GenBank/DDBJ databases">
        <authorList>
            <person name="Bu L."/>
            <person name="Lu L."/>
            <person name="Laidemitt M.R."/>
            <person name="Zhang S.M."/>
            <person name="Mutuku M."/>
            <person name="Mkoji G."/>
            <person name="Steinauer M."/>
            <person name="Loker E.S."/>
        </authorList>
    </citation>
    <scope>NUCLEOTIDE SEQUENCE</scope>
    <source>
        <strain evidence="2">KasaAsao</strain>
        <tissue evidence="2">Whole Snail</tissue>
    </source>
</reference>
<protein>
    <submittedName>
        <fullName evidence="2">Uncharacterized protein</fullName>
    </submittedName>
</protein>
<dbReference type="AlphaFoldDB" id="A0AAD8BXI3"/>
<feature type="region of interest" description="Disordered" evidence="1">
    <location>
        <begin position="1"/>
        <end position="33"/>
    </location>
</feature>
<accession>A0AAD8BXI3</accession>
<evidence type="ECO:0000313" key="2">
    <source>
        <dbReference type="EMBL" id="KAK0061973.1"/>
    </source>
</evidence>
<evidence type="ECO:0000256" key="1">
    <source>
        <dbReference type="SAM" id="MobiDB-lite"/>
    </source>
</evidence>
<dbReference type="Proteomes" id="UP001233172">
    <property type="component" value="Unassembled WGS sequence"/>
</dbReference>
<dbReference type="EMBL" id="JASAOG010000027">
    <property type="protein sequence ID" value="KAK0061973.1"/>
    <property type="molecule type" value="Genomic_DNA"/>
</dbReference>
<gene>
    <name evidence="2" type="ORF">Bpfe_008466</name>
</gene>
<comment type="caution">
    <text evidence="2">The sequence shown here is derived from an EMBL/GenBank/DDBJ whole genome shotgun (WGS) entry which is preliminary data.</text>
</comment>
<keyword evidence="3" id="KW-1185">Reference proteome</keyword>